<reference evidence="2" key="1">
    <citation type="journal article" date="2017" name="Genome Announc.">
        <title>Genome sequences of Cyberlindnera fabianii 65, Pichia kudriavzevii 129, and Saccharomyces cerevisiae 131 isolated from fermented masau fruits in Zimbabwe.</title>
        <authorList>
            <person name="van Rijswijck I.M.H."/>
            <person name="Derks M.F.L."/>
            <person name="Abee T."/>
            <person name="de Ridder D."/>
            <person name="Smid E.J."/>
        </authorList>
    </citation>
    <scope>NUCLEOTIDE SEQUENCE [LARGE SCALE GENOMIC DNA]</scope>
    <source>
        <strain evidence="2">65</strain>
    </source>
</reference>
<name>A0A1V2L296_CYBFA</name>
<evidence type="ECO:0000313" key="2">
    <source>
        <dbReference type="Proteomes" id="UP000189513"/>
    </source>
</evidence>
<dbReference type="EMBL" id="MPUK01000008">
    <property type="protein sequence ID" value="ONH66038.1"/>
    <property type="molecule type" value="Genomic_DNA"/>
</dbReference>
<dbReference type="VEuPathDB" id="FungiDB:BON22_4047"/>
<dbReference type="STRING" id="36022.A0A1V2L296"/>
<protein>
    <submittedName>
        <fullName evidence="1">Meiotically up-regulated gene 80 protein</fullName>
    </submittedName>
</protein>
<organism evidence="1 2">
    <name type="scientific">Cyberlindnera fabianii</name>
    <name type="common">Yeast</name>
    <name type="synonym">Hansenula fabianii</name>
    <dbReference type="NCBI Taxonomy" id="36022"/>
    <lineage>
        <taxon>Eukaryota</taxon>
        <taxon>Fungi</taxon>
        <taxon>Dikarya</taxon>
        <taxon>Ascomycota</taxon>
        <taxon>Saccharomycotina</taxon>
        <taxon>Saccharomycetes</taxon>
        <taxon>Phaffomycetales</taxon>
        <taxon>Phaffomycetaceae</taxon>
        <taxon>Cyberlindnera</taxon>
    </lineage>
</organism>
<sequence>MTSVYGYHNYMVDNVNRHHHSASYYAPGQMPQAPYDMYGMPGQHQMPYQPGYRVPPPQGYYAAPLPQMAPPAVQEESQPVTGGVTSVLDYDLSIMSKFIGYLAFRLFARGDTDNSKFSSTLKSVLSAVRLPLSSLILSSYYMLQKYEKEPITFNNNSDDYIFQTVVLSLVLANKANDDNTFTNKSWSDATGLKTSESTTPTYQQRMDYFQQPYWNYEYQSAGFDQHPHTRYGHNKSYSLHLEPDYCARTGSYQRNMYCSCRFCSSPARVDWSYTAAVC</sequence>
<proteinExistence type="predicted"/>
<gene>
    <name evidence="1" type="ORF">BON22_4047</name>
</gene>
<keyword evidence="2" id="KW-1185">Reference proteome</keyword>
<accession>A0A1V2L296</accession>
<dbReference type="AlphaFoldDB" id="A0A1V2L296"/>
<dbReference type="Gene3D" id="1.10.472.10">
    <property type="entry name" value="Cyclin-like"/>
    <property type="match status" value="1"/>
</dbReference>
<evidence type="ECO:0000313" key="1">
    <source>
        <dbReference type="EMBL" id="ONH66038.1"/>
    </source>
</evidence>
<comment type="caution">
    <text evidence="1">The sequence shown here is derived from an EMBL/GenBank/DDBJ whole genome shotgun (WGS) entry which is preliminary data.</text>
</comment>
<dbReference type="Proteomes" id="UP000189513">
    <property type="component" value="Unassembled WGS sequence"/>
</dbReference>